<sequence length="240" mass="25440">MATPPQLWLIETLHTGTPVRYSGSLEAGQGKSRFDLTVAAYAHMVYQASGKNLVISDLEGWAKGGQILLFDPMLHSTVGGKQIGDAGQDGIDAFVAGHLCNRFCEDIGLEPPQSCSAAADDDNADDAFMDTILQPLQEDQVGQTTPLDQADIATAKSPTKRRSTKAKPVKAMTTKAAKAKVVGKAKAATAKQSQPPEQPRPKPKPKARRVATAIAATDDHAADVPFKITGSGRIVKPTQK</sequence>
<evidence type="ECO:0000256" key="6">
    <source>
        <dbReference type="SAM" id="MobiDB-lite"/>
    </source>
</evidence>
<keyword evidence="3" id="KW-0547">Nucleotide-binding</keyword>
<accession>A0A8K0JGW7</accession>
<dbReference type="GO" id="GO:1903013">
    <property type="term" value="P:response to differentiation-inducing factor 1"/>
    <property type="evidence" value="ECO:0007669"/>
    <property type="project" value="TreeGrafter"/>
</dbReference>
<evidence type="ECO:0000256" key="4">
    <source>
        <dbReference type="ARBA" id="ARBA00022777"/>
    </source>
</evidence>
<keyword evidence="5" id="KW-0067">ATP-binding</keyword>
<evidence type="ECO:0000256" key="3">
    <source>
        <dbReference type="ARBA" id="ARBA00022741"/>
    </source>
</evidence>
<dbReference type="Proteomes" id="UP000812966">
    <property type="component" value="Unassembled WGS sequence"/>
</dbReference>
<dbReference type="SUPFAM" id="SSF56112">
    <property type="entry name" value="Protein kinase-like (PK-like)"/>
    <property type="match status" value="1"/>
</dbReference>
<dbReference type="EMBL" id="JABELV010000202">
    <property type="protein sequence ID" value="KAG7528158.1"/>
    <property type="molecule type" value="Genomic_DNA"/>
</dbReference>
<dbReference type="GO" id="GO:0031037">
    <property type="term" value="P:myosin II filament disassembly"/>
    <property type="evidence" value="ECO:0007669"/>
    <property type="project" value="TreeGrafter"/>
</dbReference>
<dbReference type="Pfam" id="PF02816">
    <property type="entry name" value="Alpha_kinase"/>
    <property type="match status" value="1"/>
</dbReference>
<dbReference type="InterPro" id="IPR004166">
    <property type="entry name" value="a-kinase_dom"/>
</dbReference>
<feature type="compositionally biased region" description="Basic residues" evidence="6">
    <location>
        <begin position="158"/>
        <end position="168"/>
    </location>
</feature>
<feature type="compositionally biased region" description="Low complexity" evidence="6">
    <location>
        <begin position="184"/>
        <end position="195"/>
    </location>
</feature>
<dbReference type="PANTHER" id="PTHR45992:SF2">
    <property type="entry name" value="EUKARYOTIC ELONGATION FACTOR 2 KINASE"/>
    <property type="match status" value="1"/>
</dbReference>
<gene>
    <name evidence="8" type="ORF">FFLO_06377</name>
</gene>
<keyword evidence="9" id="KW-1185">Reference proteome</keyword>
<organism evidence="8 9">
    <name type="scientific">Filobasidium floriforme</name>
    <dbReference type="NCBI Taxonomy" id="5210"/>
    <lineage>
        <taxon>Eukaryota</taxon>
        <taxon>Fungi</taxon>
        <taxon>Dikarya</taxon>
        <taxon>Basidiomycota</taxon>
        <taxon>Agaricomycotina</taxon>
        <taxon>Tremellomycetes</taxon>
        <taxon>Filobasidiales</taxon>
        <taxon>Filobasidiaceae</taxon>
        <taxon>Filobasidium</taxon>
    </lineage>
</organism>
<proteinExistence type="predicted"/>
<evidence type="ECO:0000256" key="2">
    <source>
        <dbReference type="ARBA" id="ARBA00022679"/>
    </source>
</evidence>
<evidence type="ECO:0000256" key="5">
    <source>
        <dbReference type="ARBA" id="ARBA00022840"/>
    </source>
</evidence>
<protein>
    <recommendedName>
        <fullName evidence="7">Alpha-type protein kinase domain-containing protein</fullName>
    </recommendedName>
</protein>
<evidence type="ECO:0000313" key="9">
    <source>
        <dbReference type="Proteomes" id="UP000812966"/>
    </source>
</evidence>
<dbReference type="AlphaFoldDB" id="A0A8K0JGW7"/>
<dbReference type="InterPro" id="IPR011009">
    <property type="entry name" value="Kinase-like_dom_sf"/>
</dbReference>
<evidence type="ECO:0000256" key="1">
    <source>
        <dbReference type="ARBA" id="ARBA00022527"/>
    </source>
</evidence>
<evidence type="ECO:0000313" key="8">
    <source>
        <dbReference type="EMBL" id="KAG7528158.1"/>
    </source>
</evidence>
<feature type="domain" description="Alpha-type protein kinase" evidence="7">
    <location>
        <begin position="1"/>
        <end position="112"/>
    </location>
</feature>
<evidence type="ECO:0000259" key="7">
    <source>
        <dbReference type="PROSITE" id="PS51158"/>
    </source>
</evidence>
<dbReference type="GO" id="GO:0004674">
    <property type="term" value="F:protein serine/threonine kinase activity"/>
    <property type="evidence" value="ECO:0007669"/>
    <property type="project" value="UniProtKB-KW"/>
</dbReference>
<dbReference type="PROSITE" id="PS51158">
    <property type="entry name" value="ALPHA_KINASE"/>
    <property type="match status" value="1"/>
</dbReference>
<keyword evidence="1" id="KW-0723">Serine/threonine-protein kinase</keyword>
<feature type="region of interest" description="Disordered" evidence="6">
    <location>
        <begin position="139"/>
        <end position="218"/>
    </location>
</feature>
<keyword evidence="2" id="KW-0808">Transferase</keyword>
<dbReference type="PANTHER" id="PTHR45992">
    <property type="entry name" value="EUKARYOTIC ELONGATION FACTOR 2 KINASE-RELATED"/>
    <property type="match status" value="1"/>
</dbReference>
<dbReference type="InterPro" id="IPR051852">
    <property type="entry name" value="Alpha-type_PK"/>
</dbReference>
<dbReference type="GO" id="GO:0005524">
    <property type="term" value="F:ATP binding"/>
    <property type="evidence" value="ECO:0007669"/>
    <property type="project" value="UniProtKB-KW"/>
</dbReference>
<reference evidence="8" key="1">
    <citation type="submission" date="2020-04" db="EMBL/GenBank/DDBJ databases">
        <title>Analysis of mating type loci in Filobasidium floriforme.</title>
        <authorList>
            <person name="Nowrousian M."/>
        </authorList>
    </citation>
    <scope>NUCLEOTIDE SEQUENCE</scope>
    <source>
        <strain evidence="8">CBS 6242</strain>
    </source>
</reference>
<dbReference type="Gene3D" id="3.20.200.10">
    <property type="entry name" value="MHCK/EF2 kinase"/>
    <property type="match status" value="1"/>
</dbReference>
<comment type="caution">
    <text evidence="8">The sequence shown here is derived from an EMBL/GenBank/DDBJ whole genome shotgun (WGS) entry which is preliminary data.</text>
</comment>
<name>A0A8K0JGW7_9TREE</name>
<keyword evidence="4" id="KW-0418">Kinase</keyword>